<comment type="caution">
    <text evidence="1">The sequence shown here is derived from an EMBL/GenBank/DDBJ whole genome shotgun (WGS) entry which is preliminary data.</text>
</comment>
<protein>
    <submittedName>
        <fullName evidence="1">Uncharacterized protein</fullName>
    </submittedName>
</protein>
<organism evidence="1 2">
    <name type="scientific">Paenibacillus oralis</name>
    <dbReference type="NCBI Taxonomy" id="2490856"/>
    <lineage>
        <taxon>Bacteria</taxon>
        <taxon>Bacillati</taxon>
        <taxon>Bacillota</taxon>
        <taxon>Bacilli</taxon>
        <taxon>Bacillales</taxon>
        <taxon>Paenibacillaceae</taxon>
        <taxon>Paenibacillus</taxon>
    </lineage>
</organism>
<dbReference type="Proteomes" id="UP000267017">
    <property type="component" value="Unassembled WGS sequence"/>
</dbReference>
<dbReference type="RefSeq" id="WP_148101075.1">
    <property type="nucleotide sequence ID" value="NZ_RRCN01000003.1"/>
</dbReference>
<dbReference type="EMBL" id="RRCN01000003">
    <property type="protein sequence ID" value="RRJ54016.1"/>
    <property type="molecule type" value="Genomic_DNA"/>
</dbReference>
<accession>A0A3P3T7K1</accession>
<keyword evidence="2" id="KW-1185">Reference proteome</keyword>
<dbReference type="AlphaFoldDB" id="A0A3P3T7K1"/>
<reference evidence="1 2" key="1">
    <citation type="submission" date="2018-11" db="EMBL/GenBank/DDBJ databases">
        <title>Genome sequencing of Paenibacillus sp. KCOM 3021 (= ChDC PVNT-B20).</title>
        <authorList>
            <person name="Kook J.-K."/>
            <person name="Park S.-N."/>
            <person name="Lim Y.K."/>
        </authorList>
    </citation>
    <scope>NUCLEOTIDE SEQUENCE [LARGE SCALE GENOMIC DNA]</scope>
    <source>
        <strain evidence="1 2">KCOM 3021</strain>
    </source>
</reference>
<proteinExistence type="predicted"/>
<sequence length="81" mass="9454">MKQAAETTMRVPHELKEELNELKGKLFVTTPHEAVRKLIVYHSKSEQEKNDLKAYQDANTLDVGEDMKRRFQEVKVDLGLR</sequence>
<feature type="non-terminal residue" evidence="1">
    <location>
        <position position="81"/>
    </location>
</feature>
<evidence type="ECO:0000313" key="1">
    <source>
        <dbReference type="EMBL" id="RRJ54016.1"/>
    </source>
</evidence>
<evidence type="ECO:0000313" key="2">
    <source>
        <dbReference type="Proteomes" id="UP000267017"/>
    </source>
</evidence>
<gene>
    <name evidence="1" type="ORF">EHV15_36255</name>
</gene>
<name>A0A3P3T7K1_9BACL</name>